<dbReference type="InterPro" id="IPR023298">
    <property type="entry name" value="ATPase_P-typ_TM_dom_sf"/>
</dbReference>
<comment type="similarity">
    <text evidence="2 11">Belongs to the cation transport ATPase (P-type) (TC 3.A.3) family. Type IB subfamily.</text>
</comment>
<dbReference type="Pfam" id="PF00403">
    <property type="entry name" value="HMA"/>
    <property type="match status" value="1"/>
</dbReference>
<dbReference type="InterPro" id="IPR044492">
    <property type="entry name" value="P_typ_ATPase_HD_dom"/>
</dbReference>
<dbReference type="InterPro" id="IPR027256">
    <property type="entry name" value="P-typ_ATPase_IB"/>
</dbReference>
<dbReference type="GO" id="GO:0005886">
    <property type="term" value="C:plasma membrane"/>
    <property type="evidence" value="ECO:0007669"/>
    <property type="project" value="UniProtKB-SubCell"/>
</dbReference>
<evidence type="ECO:0000256" key="2">
    <source>
        <dbReference type="ARBA" id="ARBA00006024"/>
    </source>
</evidence>
<gene>
    <name evidence="13" type="primary">ctpB</name>
    <name evidence="13" type="ORF">NJB1907Z4_C52810</name>
</gene>
<evidence type="ECO:0000313" key="13">
    <source>
        <dbReference type="EMBL" id="BDN85066.1"/>
    </source>
</evidence>
<feature type="transmembrane region" description="Helical" evidence="11">
    <location>
        <begin position="182"/>
        <end position="200"/>
    </location>
</feature>
<evidence type="ECO:0000256" key="7">
    <source>
        <dbReference type="ARBA" id="ARBA00022840"/>
    </source>
</evidence>
<feature type="transmembrane region" description="Helical" evidence="11">
    <location>
        <begin position="106"/>
        <end position="124"/>
    </location>
</feature>
<feature type="transmembrane region" description="Helical" evidence="11">
    <location>
        <begin position="335"/>
        <end position="357"/>
    </location>
</feature>
<sequence>MSCAACASRVETKLNKVPGVRASVNFATRVATIDAVDVAADELCELVEKAGYQAVPHAESAADDRDPDAEHARTLLRRLLVAAVLFVPLADLSTMFALVPSTRFPGWGYLLTALAAPIVTWAAWPFHSVAIRNARHRTASMETLISVGITAATVWSLSTVFVDRQPRQSRGIWQAILNSDSIYLEVAAGVTVFVLAGRYFEARAKSKAGGALRALAALGAKDVTVLLPDGAELVIPAAELKKRQRFVTRPGQTIAADGVVIDGTAAIDMGAMTGESKPVRATADAPVIGGTIVLDGRLVIEATAVGADTQFAAMVRLVEEAQAQKARAQRLADRISAVFVPVVFAIAGLAGVAWLLSGAGADRAFSVTLGVLVIACPCALGLATPTAMMVASGRGAQLGIFIKGYQALETIHGIDAVVFDKTGTLTAGKLTVNTVTTTGGRVREEVLALASAVEAASEHAVATAIVAASPHPAPVTDFVAVAGCGVSRIVDGHRIEVGKPSWITRNTAADEVLDTARAQGESRGETIVFVSVDGEVCAAVTISDTVKDSAADAIAALRSRGLRTILLTGDNQAVADSVATQLGIDTAIADVLPDGKVNVIRQLRDQGHTVAMVGDGINDGPALVSADLGLAIGRGTDVAIGAADIILVRDDLHIVGQALDLARATMRTIRTNMIWAFGYNVAAIPIAAAGLLNPLIAGAAMAFSSFFVVSNSLRLRNFGPPTARIVASNGEIDD</sequence>
<dbReference type="EMBL" id="AP026367">
    <property type="protein sequence ID" value="BDN85066.1"/>
    <property type="molecule type" value="Genomic_DNA"/>
</dbReference>
<feature type="transmembrane region" description="Helical" evidence="11">
    <location>
        <begin position="363"/>
        <end position="384"/>
    </location>
</feature>
<dbReference type="SFLD" id="SFLDF00027">
    <property type="entry name" value="p-type_atpase"/>
    <property type="match status" value="1"/>
</dbReference>
<evidence type="ECO:0000256" key="6">
    <source>
        <dbReference type="ARBA" id="ARBA00022741"/>
    </source>
</evidence>
<dbReference type="AlphaFoldDB" id="A0A9N7LX53"/>
<evidence type="ECO:0000256" key="8">
    <source>
        <dbReference type="ARBA" id="ARBA00022967"/>
    </source>
</evidence>
<dbReference type="CDD" id="cd02094">
    <property type="entry name" value="P-type_ATPase_Cu-like"/>
    <property type="match status" value="1"/>
</dbReference>
<dbReference type="PROSITE" id="PS00154">
    <property type="entry name" value="ATPASE_E1_E2"/>
    <property type="match status" value="1"/>
</dbReference>
<dbReference type="PANTHER" id="PTHR43520:SF8">
    <property type="entry name" value="P-TYPE CU(+) TRANSPORTER"/>
    <property type="match status" value="1"/>
</dbReference>
<dbReference type="InterPro" id="IPR023299">
    <property type="entry name" value="ATPase_P-typ_cyto_dom_N"/>
</dbReference>
<dbReference type="NCBIfam" id="TIGR01525">
    <property type="entry name" value="ATPase-IB_hvy"/>
    <property type="match status" value="1"/>
</dbReference>
<protein>
    <submittedName>
        <fullName evidence="13">Cation-transporting P-type ATPase B</fullName>
    </submittedName>
</protein>
<evidence type="ECO:0000313" key="14">
    <source>
        <dbReference type="Proteomes" id="UP001058626"/>
    </source>
</evidence>
<dbReference type="SUPFAM" id="SSF55008">
    <property type="entry name" value="HMA, heavy metal-associated domain"/>
    <property type="match status" value="1"/>
</dbReference>
<dbReference type="FunFam" id="2.70.150.10:FF:000002">
    <property type="entry name" value="Copper-transporting ATPase 1, putative"/>
    <property type="match status" value="1"/>
</dbReference>
<keyword evidence="10 11" id="KW-0472">Membrane</keyword>
<dbReference type="GO" id="GO:0016887">
    <property type="term" value="F:ATP hydrolysis activity"/>
    <property type="evidence" value="ECO:0007669"/>
    <property type="project" value="InterPro"/>
</dbReference>
<dbReference type="GO" id="GO:0055070">
    <property type="term" value="P:copper ion homeostasis"/>
    <property type="evidence" value="ECO:0007669"/>
    <property type="project" value="TreeGrafter"/>
</dbReference>
<dbReference type="NCBIfam" id="TIGR01511">
    <property type="entry name" value="ATPase-IB1_Cu"/>
    <property type="match status" value="1"/>
</dbReference>
<evidence type="ECO:0000259" key="12">
    <source>
        <dbReference type="PROSITE" id="PS50846"/>
    </source>
</evidence>
<dbReference type="GO" id="GO:0005524">
    <property type="term" value="F:ATP binding"/>
    <property type="evidence" value="ECO:0007669"/>
    <property type="project" value="UniProtKB-UniRule"/>
</dbReference>
<dbReference type="InterPro" id="IPR000579">
    <property type="entry name" value="Cation-trans_P-type_ATPase_A/B"/>
</dbReference>
<feature type="domain" description="HMA" evidence="12">
    <location>
        <begin position="1"/>
        <end position="55"/>
    </location>
</feature>
<evidence type="ECO:0000256" key="1">
    <source>
        <dbReference type="ARBA" id="ARBA00004651"/>
    </source>
</evidence>
<feature type="transmembrane region" description="Helical" evidence="11">
    <location>
        <begin position="79"/>
        <end position="100"/>
    </location>
</feature>
<dbReference type="SFLD" id="SFLDS00003">
    <property type="entry name" value="Haloacid_Dehalogenase"/>
    <property type="match status" value="1"/>
</dbReference>
<dbReference type="InterPro" id="IPR059000">
    <property type="entry name" value="ATPase_P-type_domA"/>
</dbReference>
<dbReference type="InterPro" id="IPR036412">
    <property type="entry name" value="HAD-like_sf"/>
</dbReference>
<dbReference type="InterPro" id="IPR023214">
    <property type="entry name" value="HAD_sf"/>
</dbReference>
<dbReference type="PANTHER" id="PTHR43520">
    <property type="entry name" value="ATP7, ISOFORM B"/>
    <property type="match status" value="1"/>
</dbReference>
<dbReference type="Gene3D" id="3.30.70.100">
    <property type="match status" value="1"/>
</dbReference>
<evidence type="ECO:0000256" key="4">
    <source>
        <dbReference type="ARBA" id="ARBA00022692"/>
    </source>
</evidence>
<keyword evidence="6 11" id="KW-0547">Nucleotide-binding</keyword>
<evidence type="ECO:0000256" key="5">
    <source>
        <dbReference type="ARBA" id="ARBA00022723"/>
    </source>
</evidence>
<evidence type="ECO:0000256" key="10">
    <source>
        <dbReference type="ARBA" id="ARBA00023136"/>
    </source>
</evidence>
<dbReference type="PRINTS" id="PR00119">
    <property type="entry name" value="CATATPASE"/>
</dbReference>
<accession>A0A9N7LX53</accession>
<dbReference type="GO" id="GO:0043682">
    <property type="term" value="F:P-type divalent copper transporter activity"/>
    <property type="evidence" value="ECO:0007669"/>
    <property type="project" value="TreeGrafter"/>
</dbReference>
<keyword evidence="8" id="KW-1278">Translocase</keyword>
<keyword evidence="4 11" id="KW-0812">Transmembrane</keyword>
<dbReference type="SUPFAM" id="SSF81653">
    <property type="entry name" value="Calcium ATPase, transduction domain A"/>
    <property type="match status" value="1"/>
</dbReference>
<evidence type="ECO:0000256" key="3">
    <source>
        <dbReference type="ARBA" id="ARBA00022475"/>
    </source>
</evidence>
<dbReference type="Gene3D" id="2.70.150.10">
    <property type="entry name" value="Calcium-transporting ATPase, cytoplasmic transduction domain A"/>
    <property type="match status" value="1"/>
</dbReference>
<dbReference type="Gene3D" id="3.40.50.1000">
    <property type="entry name" value="HAD superfamily/HAD-like"/>
    <property type="match status" value="1"/>
</dbReference>
<feature type="transmembrane region" description="Helical" evidence="11">
    <location>
        <begin position="673"/>
        <end position="690"/>
    </location>
</feature>
<name>A0A9N7LX53_9MYCO</name>
<reference evidence="13" key="1">
    <citation type="submission" date="2022-06" db="EMBL/GenBank/DDBJ databases">
        <title>Complete genome sequence of Mycobacterium pseudoshottsii NJB1907-Z4.</title>
        <authorList>
            <person name="Komine T."/>
            <person name="Fukano H."/>
            <person name="Wada S."/>
        </authorList>
    </citation>
    <scope>NUCLEOTIDE SEQUENCE</scope>
    <source>
        <strain evidence="13">NJB1907-Z4</strain>
    </source>
</reference>
<dbReference type="PRINTS" id="PR00940">
    <property type="entry name" value="CATPATPASEA"/>
</dbReference>
<dbReference type="SUPFAM" id="SSF81665">
    <property type="entry name" value="Calcium ATPase, transmembrane domain M"/>
    <property type="match status" value="1"/>
</dbReference>
<dbReference type="CDD" id="cd00371">
    <property type="entry name" value="HMA"/>
    <property type="match status" value="1"/>
</dbReference>
<dbReference type="NCBIfam" id="TIGR01494">
    <property type="entry name" value="ATPase_P-type"/>
    <property type="match status" value="1"/>
</dbReference>
<comment type="subcellular location">
    <subcellularLocation>
        <location evidence="1">Cell membrane</location>
        <topology evidence="1">Multi-pass membrane protein</topology>
    </subcellularLocation>
</comment>
<dbReference type="PROSITE" id="PS50846">
    <property type="entry name" value="HMA_2"/>
    <property type="match status" value="1"/>
</dbReference>
<keyword evidence="3 11" id="KW-1003">Cell membrane</keyword>
<proteinExistence type="inferred from homology"/>
<dbReference type="SUPFAM" id="SSF56784">
    <property type="entry name" value="HAD-like"/>
    <property type="match status" value="1"/>
</dbReference>
<keyword evidence="5 11" id="KW-0479">Metal-binding</keyword>
<keyword evidence="9 11" id="KW-1133">Transmembrane helix</keyword>
<feature type="transmembrane region" description="Helical" evidence="11">
    <location>
        <begin position="144"/>
        <end position="162"/>
    </location>
</feature>
<dbReference type="Gene3D" id="3.40.1110.10">
    <property type="entry name" value="Calcium-transporting ATPase, cytoplasmic domain N"/>
    <property type="match status" value="1"/>
</dbReference>
<evidence type="ECO:0000256" key="11">
    <source>
        <dbReference type="RuleBase" id="RU362081"/>
    </source>
</evidence>
<keyword evidence="14" id="KW-1185">Reference proteome</keyword>
<keyword evidence="7 11" id="KW-0067">ATP-binding</keyword>
<dbReference type="Proteomes" id="UP001058626">
    <property type="component" value="Chromosome"/>
</dbReference>
<dbReference type="InterPro" id="IPR008250">
    <property type="entry name" value="ATPase_P-typ_transduc_dom_A_sf"/>
</dbReference>
<dbReference type="GO" id="GO:0005507">
    <property type="term" value="F:copper ion binding"/>
    <property type="evidence" value="ECO:0007669"/>
    <property type="project" value="TreeGrafter"/>
</dbReference>
<dbReference type="Pfam" id="PF00122">
    <property type="entry name" value="E1-E2_ATPase"/>
    <property type="match status" value="1"/>
</dbReference>
<dbReference type="InterPro" id="IPR006121">
    <property type="entry name" value="HMA_dom"/>
</dbReference>
<evidence type="ECO:0000256" key="9">
    <source>
        <dbReference type="ARBA" id="ARBA00022989"/>
    </source>
</evidence>
<dbReference type="InterPro" id="IPR018303">
    <property type="entry name" value="ATPase_P-typ_P_site"/>
</dbReference>
<dbReference type="SFLD" id="SFLDG00002">
    <property type="entry name" value="C1.7:_P-type_atpase_like"/>
    <property type="match status" value="1"/>
</dbReference>
<organism evidence="13 14">
    <name type="scientific">Mycobacterium pseudoshottsii</name>
    <dbReference type="NCBI Taxonomy" id="265949"/>
    <lineage>
        <taxon>Bacteria</taxon>
        <taxon>Bacillati</taxon>
        <taxon>Actinomycetota</taxon>
        <taxon>Actinomycetes</taxon>
        <taxon>Mycobacteriales</taxon>
        <taxon>Mycobacteriaceae</taxon>
        <taxon>Mycobacterium</taxon>
        <taxon>Mycobacterium ulcerans group</taxon>
    </lineage>
</organism>
<dbReference type="InterPro" id="IPR036163">
    <property type="entry name" value="HMA_dom_sf"/>
</dbReference>
<dbReference type="Pfam" id="PF00702">
    <property type="entry name" value="Hydrolase"/>
    <property type="match status" value="1"/>
</dbReference>
<dbReference type="InterPro" id="IPR001757">
    <property type="entry name" value="P_typ_ATPase"/>
</dbReference>